<organism evidence="1 2">
    <name type="scientific">Daphnia magna</name>
    <dbReference type="NCBI Taxonomy" id="35525"/>
    <lineage>
        <taxon>Eukaryota</taxon>
        <taxon>Metazoa</taxon>
        <taxon>Ecdysozoa</taxon>
        <taxon>Arthropoda</taxon>
        <taxon>Crustacea</taxon>
        <taxon>Branchiopoda</taxon>
        <taxon>Diplostraca</taxon>
        <taxon>Cladocera</taxon>
        <taxon>Anomopoda</taxon>
        <taxon>Daphniidae</taxon>
        <taxon>Daphnia</taxon>
    </lineage>
</organism>
<evidence type="ECO:0000313" key="2">
    <source>
        <dbReference type="Proteomes" id="UP001234178"/>
    </source>
</evidence>
<keyword evidence="2" id="KW-1185">Reference proteome</keyword>
<dbReference type="Proteomes" id="UP001234178">
    <property type="component" value="Unassembled WGS sequence"/>
</dbReference>
<comment type="caution">
    <text evidence="1">The sequence shown here is derived from an EMBL/GenBank/DDBJ whole genome shotgun (WGS) entry which is preliminary data.</text>
</comment>
<name>A0ABR0AQN3_9CRUS</name>
<dbReference type="EMBL" id="JAOYFB010000038">
    <property type="protein sequence ID" value="KAK4027426.1"/>
    <property type="molecule type" value="Genomic_DNA"/>
</dbReference>
<protein>
    <submittedName>
        <fullName evidence="1">Uncharacterized protein</fullName>
    </submittedName>
</protein>
<proteinExistence type="predicted"/>
<sequence length="370" mass="41785">MHYKEVISIRRRNTLSQIYPGFLNLLVDPRNLEKGEYLFGNLFLDRLVSQAKVQTTLNNIRPPQPSRPPLPFGHPAPQQTSLIATKEHRRTQKDYTIVNVITRWHSPRSPGMREKRKEEGEPCEGSRGMVVFFSFYASYFPCWRFRFSQHLGARPGCSVLEKSETDYQRTKDRGRVVAILGEDRDGDELVRWNSKICKAIQAALHEERHKIRRKIRLELAEKTQVEDKTSIKDKSNALPTVQSIEEPSLDPEGEFVLQPEIEHADKPQVIIDPVIAAALMGIANAQLGMQQALALAGLMGQANQPAPLVATFDPNVGRAALGRDFFFDGAKEEKFFELQAAVQCVSVTEGWNPEQSRQVALRTLRGDAAS</sequence>
<reference evidence="1 2" key="1">
    <citation type="journal article" date="2023" name="Nucleic Acids Res.">
        <title>The hologenome of Daphnia magna reveals possible DNA methylation and microbiome-mediated evolution of the host genome.</title>
        <authorList>
            <person name="Chaturvedi A."/>
            <person name="Li X."/>
            <person name="Dhandapani V."/>
            <person name="Marshall H."/>
            <person name="Kissane S."/>
            <person name="Cuenca-Cambronero M."/>
            <person name="Asole G."/>
            <person name="Calvet F."/>
            <person name="Ruiz-Romero M."/>
            <person name="Marangio P."/>
            <person name="Guigo R."/>
            <person name="Rago D."/>
            <person name="Mirbahai L."/>
            <person name="Eastwood N."/>
            <person name="Colbourne J.K."/>
            <person name="Zhou J."/>
            <person name="Mallon E."/>
            <person name="Orsini L."/>
        </authorList>
    </citation>
    <scope>NUCLEOTIDE SEQUENCE [LARGE SCALE GENOMIC DNA]</scope>
    <source>
        <strain evidence="1">LRV0_1</strain>
    </source>
</reference>
<evidence type="ECO:0000313" key="1">
    <source>
        <dbReference type="EMBL" id="KAK4027426.1"/>
    </source>
</evidence>
<gene>
    <name evidence="1" type="ORF">OUZ56_016472</name>
</gene>
<accession>A0ABR0AQN3</accession>